<dbReference type="EC" id="3.4.21.-" evidence="1"/>
<reference evidence="3" key="1">
    <citation type="submission" date="2025-08" db="UniProtKB">
        <authorList>
            <consortium name="Ensembl"/>
        </authorList>
    </citation>
    <scope>IDENTIFICATION</scope>
</reference>
<protein>
    <recommendedName>
        <fullName evidence="1">Peroxisomal leader peptide-processing protease</fullName>
        <ecNumber evidence="1">3.4.21.-</ecNumber>
    </recommendedName>
</protein>
<evidence type="ECO:0000313" key="3">
    <source>
        <dbReference type="Ensembl" id="ENSFTIP00000008923.1"/>
    </source>
</evidence>
<sequence length="555" mass="56469">MGAGAGRGAEPASGPAHPGPRRAALPRRRPRSAGARPPAAAMAEEQACCAVSVSGLPAGPKAAAGPWSCSGVVLSRGPGLVLCQGAVFTPFLRDGPAAWTRPRALMPDALQPRPRLQVLQPPAPPGPDAPAASTGSVRRHEARLLALVPCGAFRRALARAFGTAEQWRFGGEAAGDDPRALHWFAWLRVPGLDRPRGGWTALASAGRLRKGEGLLACGSPFGALCPDLFLNTLSRGVVSNLAGEENALVLTDARCLPGTEGGGAFLPSPAGPRLVAVIAAAFCWRGAEWVGLTLLCSLAAILRSSTGVLSAVGAAGPPGPGTAVQTGSLWAPLGWAALVECGAAWGSGVLLGPRLLLTCRHVVEARVPLRVTLAPGPGRAAAGLGGRVVFATEESSPFDVAVVELEESVPGFVPPCLADTFLPGEEVTVVGFGALGRACGPSVTAGVLSAVVAVAGRPVMLQTTCAVHGGSSGGPLVSSRSGHLLGIVASNTRDTDAGAIYPHLNFCIPVTILQPPIARYLHTGNPDAFARLNQAGEGVQAAWRLQRQPGPPSKL</sequence>
<feature type="region of interest" description="Disordered" evidence="2">
    <location>
        <begin position="109"/>
        <end position="135"/>
    </location>
</feature>
<keyword evidence="1" id="KW-0720">Serine protease</keyword>
<keyword evidence="4" id="KW-1185">Reference proteome</keyword>
<dbReference type="PANTHER" id="PTHR21004">
    <property type="entry name" value="SERINE PROTEASE-RELATED"/>
    <property type="match status" value="1"/>
</dbReference>
<dbReference type="GO" id="GO:0016485">
    <property type="term" value="P:protein processing"/>
    <property type="evidence" value="ECO:0007669"/>
    <property type="project" value="InterPro"/>
</dbReference>
<dbReference type="GO" id="GO:0031998">
    <property type="term" value="P:regulation of fatty acid beta-oxidation"/>
    <property type="evidence" value="ECO:0007669"/>
    <property type="project" value="TreeGrafter"/>
</dbReference>
<keyword evidence="1" id="KW-0378">Hydrolase</keyword>
<keyword evidence="1" id="KW-0645">Protease</keyword>
<dbReference type="GO" id="GO:0005777">
    <property type="term" value="C:peroxisome"/>
    <property type="evidence" value="ECO:0007669"/>
    <property type="project" value="UniProtKB-SubCell"/>
</dbReference>
<comment type="subcellular location">
    <subcellularLocation>
        <location evidence="1">Peroxisome</location>
    </subcellularLocation>
</comment>
<evidence type="ECO:0000256" key="2">
    <source>
        <dbReference type="SAM" id="MobiDB-lite"/>
    </source>
</evidence>
<evidence type="ECO:0000313" key="4">
    <source>
        <dbReference type="Proteomes" id="UP000694562"/>
    </source>
</evidence>
<accession>A0A8C4U8X5</accession>
<dbReference type="AlphaFoldDB" id="A0A8C4U8X5"/>
<keyword evidence="1" id="KW-0576">Peroxisome</keyword>
<comment type="PTM">
    <text evidence="1">The full-lengh TYSND1 is the active the proteolytic processing of PTS1- and PTS2-proteins and in self-cleavage, and intermolecular self-cleavage of TYSND1 down-regulates its protease activity.</text>
</comment>
<dbReference type="InterPro" id="IPR009003">
    <property type="entry name" value="Peptidase_S1_PA"/>
</dbReference>
<feature type="compositionally biased region" description="Low complexity" evidence="2">
    <location>
        <begin position="109"/>
        <end position="120"/>
    </location>
</feature>
<proteinExistence type="inferred from homology"/>
<dbReference type="SUPFAM" id="SSF50494">
    <property type="entry name" value="Trypsin-like serine proteases"/>
    <property type="match status" value="2"/>
</dbReference>
<comment type="similarity">
    <text evidence="1">Belongs to the peptidase S1B family.</text>
</comment>
<dbReference type="InterPro" id="IPR039245">
    <property type="entry name" value="TYSND1/DEG15"/>
</dbReference>
<dbReference type="GO" id="GO:0004252">
    <property type="term" value="F:serine-type endopeptidase activity"/>
    <property type="evidence" value="ECO:0007669"/>
    <property type="project" value="InterPro"/>
</dbReference>
<dbReference type="Ensembl" id="ENSFTIT00000009317.1">
    <property type="protein sequence ID" value="ENSFTIP00000008923.1"/>
    <property type="gene ID" value="ENSFTIG00000006044.1"/>
</dbReference>
<dbReference type="OrthoDB" id="17845at2759"/>
<dbReference type="Pfam" id="PF13365">
    <property type="entry name" value="Trypsin_2"/>
    <property type="match status" value="1"/>
</dbReference>
<dbReference type="Proteomes" id="UP000694562">
    <property type="component" value="Unplaced"/>
</dbReference>
<feature type="region of interest" description="Disordered" evidence="2">
    <location>
        <begin position="1"/>
        <end position="39"/>
    </location>
</feature>
<evidence type="ECO:0000256" key="1">
    <source>
        <dbReference type="PIRNR" id="PIRNR037989"/>
    </source>
</evidence>
<reference evidence="3" key="2">
    <citation type="submission" date="2025-09" db="UniProtKB">
        <authorList>
            <consortium name="Ensembl"/>
        </authorList>
    </citation>
    <scope>IDENTIFICATION</scope>
</reference>
<name>A0A8C4U8X5_FALTI</name>
<comment type="function">
    <text evidence="1">Peroxisomal protease that mediates both the removal of the leader peptide from proteins containing a PTS2 target sequence and processes several PTS1-containing proteins. Catalyzes the processing of PTS1-proteins involved in the peroxisomal beta-oxidation of fatty acids.</text>
</comment>
<organism evidence="3 4">
    <name type="scientific">Falco tinnunculus</name>
    <name type="common">Common kestrel</name>
    <dbReference type="NCBI Taxonomy" id="100819"/>
    <lineage>
        <taxon>Eukaryota</taxon>
        <taxon>Metazoa</taxon>
        <taxon>Chordata</taxon>
        <taxon>Craniata</taxon>
        <taxon>Vertebrata</taxon>
        <taxon>Euteleostomi</taxon>
        <taxon>Archelosauria</taxon>
        <taxon>Archosauria</taxon>
        <taxon>Dinosauria</taxon>
        <taxon>Saurischia</taxon>
        <taxon>Theropoda</taxon>
        <taxon>Coelurosauria</taxon>
        <taxon>Aves</taxon>
        <taxon>Neognathae</taxon>
        <taxon>Neoaves</taxon>
        <taxon>Telluraves</taxon>
        <taxon>Australaves</taxon>
        <taxon>Falconiformes</taxon>
        <taxon>Falconidae</taxon>
        <taxon>Falco</taxon>
    </lineage>
</organism>
<dbReference type="Gene3D" id="2.40.10.120">
    <property type="match status" value="1"/>
</dbReference>
<dbReference type="PANTHER" id="PTHR21004:SF0">
    <property type="entry name" value="PEROXISOMAL LEADER PEPTIDE-PROCESSING PROTEASE"/>
    <property type="match status" value="1"/>
</dbReference>
<dbReference type="OMA" id="GGPMFDQ"/>